<proteinExistence type="predicted"/>
<evidence type="ECO:0000256" key="2">
    <source>
        <dbReference type="SAM" id="Phobius"/>
    </source>
</evidence>
<dbReference type="OrthoDB" id="2620004at2"/>
<dbReference type="EMBL" id="FNIZ01000006">
    <property type="protein sequence ID" value="SDO57876.1"/>
    <property type="molecule type" value="Genomic_DNA"/>
</dbReference>
<name>A0A1H0KQ03_HALAD</name>
<keyword evidence="4" id="KW-1185">Reference proteome</keyword>
<feature type="transmembrane region" description="Helical" evidence="2">
    <location>
        <begin position="62"/>
        <end position="86"/>
    </location>
</feature>
<dbReference type="InterPro" id="IPR019277">
    <property type="entry name" value="DUF2304"/>
</dbReference>
<feature type="coiled-coil region" evidence="1">
    <location>
        <begin position="88"/>
        <end position="115"/>
    </location>
</feature>
<protein>
    <recommendedName>
        <fullName evidence="5">DUF2304 domain-containing protein</fullName>
    </recommendedName>
</protein>
<feature type="transmembrane region" description="Helical" evidence="2">
    <location>
        <begin position="6"/>
        <end position="22"/>
    </location>
</feature>
<evidence type="ECO:0008006" key="5">
    <source>
        <dbReference type="Google" id="ProtNLM"/>
    </source>
</evidence>
<dbReference type="Proteomes" id="UP000198860">
    <property type="component" value="Unassembled WGS sequence"/>
</dbReference>
<dbReference type="AlphaFoldDB" id="A0A1H0KQ03"/>
<evidence type="ECO:0000256" key="1">
    <source>
        <dbReference type="SAM" id="Coils"/>
    </source>
</evidence>
<keyword evidence="2" id="KW-0812">Transmembrane</keyword>
<dbReference type="Pfam" id="PF10066">
    <property type="entry name" value="DUF2304"/>
    <property type="match status" value="1"/>
</dbReference>
<reference evidence="4" key="1">
    <citation type="submission" date="2016-10" db="EMBL/GenBank/DDBJ databases">
        <authorList>
            <person name="Varghese N."/>
            <person name="Submissions S."/>
        </authorList>
    </citation>
    <scope>NUCLEOTIDE SEQUENCE [LARGE SCALE GENOMIC DNA]</scope>
    <source>
        <strain evidence="4">CGMCC 1.3703</strain>
    </source>
</reference>
<accession>A0A1H0KQ03</accession>
<gene>
    <name evidence="3" type="ORF">SAMN05421677_10681</name>
</gene>
<evidence type="ECO:0000313" key="4">
    <source>
        <dbReference type="Proteomes" id="UP000198860"/>
    </source>
</evidence>
<feature type="transmembrane region" description="Helical" evidence="2">
    <location>
        <begin position="34"/>
        <end position="50"/>
    </location>
</feature>
<keyword evidence="1" id="KW-0175">Coiled coil</keyword>
<evidence type="ECO:0000313" key="3">
    <source>
        <dbReference type="EMBL" id="SDO57876.1"/>
    </source>
</evidence>
<dbReference type="STRING" id="240303.SAMN05421677_10681"/>
<dbReference type="RefSeq" id="WP_089651966.1">
    <property type="nucleotide sequence ID" value="NZ_FNIZ01000006.1"/>
</dbReference>
<organism evidence="3 4">
    <name type="scientific">Halobacillus aidingensis</name>
    <dbReference type="NCBI Taxonomy" id="240303"/>
    <lineage>
        <taxon>Bacteria</taxon>
        <taxon>Bacillati</taxon>
        <taxon>Bacillota</taxon>
        <taxon>Bacilli</taxon>
        <taxon>Bacillales</taxon>
        <taxon>Bacillaceae</taxon>
        <taxon>Halobacillus</taxon>
    </lineage>
</organism>
<keyword evidence="2" id="KW-0472">Membrane</keyword>
<keyword evidence="2" id="KW-1133">Transmembrane helix</keyword>
<sequence>MSIVQIIVIVSALFFFAQVMYFTSKNKLQDQQAFIWLMFASIGVLLALFLDKINQLAGSIGIAYMPSLIFVLAFLIILNLLIFHTISLTKQQNKVKNLTQELAYLNKEIREIKKNQLKG</sequence>